<protein>
    <recommendedName>
        <fullName evidence="2">PKS/mFAS DH domain-containing protein</fullName>
    </recommendedName>
</protein>
<evidence type="ECO:0000259" key="2">
    <source>
        <dbReference type="PROSITE" id="PS52019"/>
    </source>
</evidence>
<dbReference type="PROSITE" id="PS52019">
    <property type="entry name" value="PKS_MFAS_DH"/>
    <property type="match status" value="1"/>
</dbReference>
<accession>A0A8H6F6E4</accession>
<dbReference type="AlphaFoldDB" id="A0A8H6F6E4"/>
<dbReference type="Gene3D" id="3.10.129.120">
    <property type="match status" value="1"/>
</dbReference>
<comment type="caution">
    <text evidence="3">The sequence shown here is derived from an EMBL/GenBank/DDBJ whole genome shotgun (WGS) entry which is preliminary data.</text>
</comment>
<feature type="region of interest" description="N-terminal hotdog fold" evidence="1">
    <location>
        <position position="1"/>
    </location>
</feature>
<dbReference type="EMBL" id="JACCJB010000028">
    <property type="protein sequence ID" value="KAF6217445.1"/>
    <property type="molecule type" value="Genomic_DNA"/>
</dbReference>
<dbReference type="GeneID" id="59335315"/>
<gene>
    <name evidence="3" type="ORF">HO133_006915</name>
</gene>
<sequence>MSRSGMEYGSSFRNIIEAKANAGLCAGTLVVPDTAALMPHHHQTRFIVHPIMLGSRLYIAVFATCGAELSDISLRVPTYVKCLRISHRAERVPGDQLRVFASAETSEATNAMNATVAVFDNDERIAEVRPDIEIIEIMATKLPTKADGRDNHVLRETMGASPQPQNFVQHERHLKLEIGTPGCLDSLYFADDDKFGCDIGEEEEEIETKAAGVSGIIAQDF</sequence>
<evidence type="ECO:0000313" key="4">
    <source>
        <dbReference type="Proteomes" id="UP000593566"/>
    </source>
</evidence>
<name>A0A8H6F6E4_9LECA</name>
<keyword evidence="4" id="KW-1185">Reference proteome</keyword>
<dbReference type="InterPro" id="IPR049551">
    <property type="entry name" value="PKS_DH_C"/>
</dbReference>
<evidence type="ECO:0000256" key="1">
    <source>
        <dbReference type="PROSITE-ProRule" id="PRU01363"/>
    </source>
</evidence>
<feature type="region of interest" description="C-terminal hotdog fold" evidence="1">
    <location>
        <begin position="1"/>
        <end position="143"/>
    </location>
</feature>
<dbReference type="InterPro" id="IPR049900">
    <property type="entry name" value="PKS_mFAS_DH"/>
</dbReference>
<organism evidence="3 4">
    <name type="scientific">Letharia lupina</name>
    <dbReference type="NCBI Taxonomy" id="560253"/>
    <lineage>
        <taxon>Eukaryota</taxon>
        <taxon>Fungi</taxon>
        <taxon>Dikarya</taxon>
        <taxon>Ascomycota</taxon>
        <taxon>Pezizomycotina</taxon>
        <taxon>Lecanoromycetes</taxon>
        <taxon>OSLEUM clade</taxon>
        <taxon>Lecanoromycetidae</taxon>
        <taxon>Lecanorales</taxon>
        <taxon>Lecanorineae</taxon>
        <taxon>Parmeliaceae</taxon>
        <taxon>Letharia</taxon>
    </lineage>
</organism>
<evidence type="ECO:0000313" key="3">
    <source>
        <dbReference type="EMBL" id="KAF6217445.1"/>
    </source>
</evidence>
<comment type="caution">
    <text evidence="1">Lacks conserved residue(s) required for the propagation of feature annotation.</text>
</comment>
<dbReference type="Proteomes" id="UP000593566">
    <property type="component" value="Unassembled WGS sequence"/>
</dbReference>
<reference evidence="3 4" key="1">
    <citation type="journal article" date="2020" name="Genomics">
        <title>Complete, high-quality genomes from long-read metagenomic sequencing of two wolf lichen thalli reveals enigmatic genome architecture.</title>
        <authorList>
            <person name="McKenzie S.K."/>
            <person name="Walston R.F."/>
            <person name="Allen J.L."/>
        </authorList>
    </citation>
    <scope>NUCLEOTIDE SEQUENCE [LARGE SCALE GENOMIC DNA]</scope>
    <source>
        <strain evidence="3">WasteWater1</strain>
    </source>
</reference>
<dbReference type="RefSeq" id="XP_037146880.1">
    <property type="nucleotide sequence ID" value="XM_037297811.1"/>
</dbReference>
<proteinExistence type="predicted"/>
<dbReference type="Pfam" id="PF14765">
    <property type="entry name" value="PS-DH"/>
    <property type="match status" value="1"/>
</dbReference>
<feature type="domain" description="PKS/mFAS DH" evidence="2">
    <location>
        <begin position="1"/>
        <end position="143"/>
    </location>
</feature>